<evidence type="ECO:0000256" key="10">
    <source>
        <dbReference type="PROSITE-ProRule" id="PRU01363"/>
    </source>
</evidence>
<dbReference type="InterPro" id="IPR049552">
    <property type="entry name" value="PKS_DH_N"/>
</dbReference>
<dbReference type="InterPro" id="IPR020802">
    <property type="entry name" value="TesA-like"/>
</dbReference>
<dbReference type="SMART" id="SM00825">
    <property type="entry name" value="PKS_KS"/>
    <property type="match status" value="1"/>
</dbReference>
<dbReference type="SUPFAM" id="SSF56801">
    <property type="entry name" value="Acetyl-CoA synthetase-like"/>
    <property type="match status" value="1"/>
</dbReference>
<dbReference type="GO" id="GO:0006633">
    <property type="term" value="P:fatty acid biosynthetic process"/>
    <property type="evidence" value="ECO:0007669"/>
    <property type="project" value="InterPro"/>
</dbReference>
<dbReference type="SUPFAM" id="SSF55048">
    <property type="entry name" value="Probable ACP-binding domain of malonyl-CoA ACP transacylase"/>
    <property type="match status" value="1"/>
</dbReference>
<feature type="domain" description="Ketosynthase family 3 (KS3)" evidence="13">
    <location>
        <begin position="659"/>
        <end position="1085"/>
    </location>
</feature>
<feature type="region of interest" description="N-terminal hotdog fold" evidence="10">
    <location>
        <begin position="1591"/>
        <end position="1719"/>
    </location>
</feature>
<dbReference type="Pfam" id="PF21089">
    <property type="entry name" value="PKS_DH_N"/>
    <property type="match status" value="1"/>
</dbReference>
<dbReference type="InterPro" id="IPR013968">
    <property type="entry name" value="PKS_KR"/>
</dbReference>
<keyword evidence="16" id="KW-1185">Reference proteome</keyword>
<keyword evidence="4" id="KW-0597">Phosphoprotein</keyword>
<evidence type="ECO:0000259" key="13">
    <source>
        <dbReference type="PROSITE" id="PS52004"/>
    </source>
</evidence>
<keyword evidence="7" id="KW-0045">Antibiotic biosynthesis</keyword>
<dbReference type="InterPro" id="IPR042099">
    <property type="entry name" value="ANL_N_sf"/>
</dbReference>
<reference evidence="15" key="2">
    <citation type="submission" date="2020-09" db="EMBL/GenBank/DDBJ databases">
        <authorList>
            <person name="Sun Q."/>
            <person name="Zhou Y."/>
        </authorList>
    </citation>
    <scope>NUCLEOTIDE SEQUENCE</scope>
    <source>
        <strain evidence="15">CGMCC 4.7403</strain>
    </source>
</reference>
<dbReference type="Pfam" id="PF00698">
    <property type="entry name" value="Acyl_transf_1"/>
    <property type="match status" value="1"/>
</dbReference>
<protein>
    <submittedName>
        <fullName evidence="15">Uncharacterized protein</fullName>
    </submittedName>
</protein>
<dbReference type="SUPFAM" id="SSF53901">
    <property type="entry name" value="Thiolase-like"/>
    <property type="match status" value="1"/>
</dbReference>
<dbReference type="GO" id="GO:0033068">
    <property type="term" value="P:macrolide biosynthetic process"/>
    <property type="evidence" value="ECO:0007669"/>
    <property type="project" value="UniProtKB-ARBA"/>
</dbReference>
<dbReference type="Pfam" id="PF00501">
    <property type="entry name" value="AMP-binding"/>
    <property type="match status" value="1"/>
</dbReference>
<dbReference type="SMART" id="SM00823">
    <property type="entry name" value="PKS_PP"/>
    <property type="match status" value="2"/>
</dbReference>
<dbReference type="Pfam" id="PF08659">
    <property type="entry name" value="KR"/>
    <property type="match status" value="1"/>
</dbReference>
<evidence type="ECO:0000259" key="14">
    <source>
        <dbReference type="PROSITE" id="PS52019"/>
    </source>
</evidence>
<dbReference type="InterPro" id="IPR025110">
    <property type="entry name" value="AMP-bd_C"/>
</dbReference>
<dbReference type="InterPro" id="IPR014043">
    <property type="entry name" value="Acyl_transferase_dom"/>
</dbReference>
<dbReference type="Gene3D" id="3.30.70.3290">
    <property type="match status" value="1"/>
</dbReference>
<dbReference type="CDD" id="cd00833">
    <property type="entry name" value="PKS"/>
    <property type="match status" value="1"/>
</dbReference>
<keyword evidence="9" id="KW-0012">Acyltransferase</keyword>
<dbReference type="PROSITE" id="PS52019">
    <property type="entry name" value="PKS_MFAS_DH"/>
    <property type="match status" value="1"/>
</dbReference>
<comment type="pathway">
    <text evidence="2">Antibiotic biosynthesis.</text>
</comment>
<dbReference type="InterPro" id="IPR036291">
    <property type="entry name" value="NAD(P)-bd_dom_sf"/>
</dbReference>
<dbReference type="InterPro" id="IPR009081">
    <property type="entry name" value="PP-bd_ACP"/>
</dbReference>
<dbReference type="InterPro" id="IPR001227">
    <property type="entry name" value="Ac_transferase_dom_sf"/>
</dbReference>
<accession>A0A918ZNF9</accession>
<dbReference type="SMART" id="SM00822">
    <property type="entry name" value="PKS_KR"/>
    <property type="match status" value="1"/>
</dbReference>
<dbReference type="InterPro" id="IPR020807">
    <property type="entry name" value="PKS_DH"/>
</dbReference>
<dbReference type="SUPFAM" id="SSF51735">
    <property type="entry name" value="NAD(P)-binding Rossmann-fold domains"/>
    <property type="match status" value="2"/>
</dbReference>
<dbReference type="Pfam" id="PF00975">
    <property type="entry name" value="Thioesterase"/>
    <property type="match status" value="1"/>
</dbReference>
<dbReference type="PANTHER" id="PTHR43775">
    <property type="entry name" value="FATTY ACID SYNTHASE"/>
    <property type="match status" value="1"/>
</dbReference>
<dbReference type="InterPro" id="IPR050091">
    <property type="entry name" value="PKS_NRPS_Biosynth_Enz"/>
</dbReference>
<evidence type="ECO:0000313" key="15">
    <source>
        <dbReference type="EMBL" id="GHE61891.1"/>
    </source>
</evidence>
<evidence type="ECO:0000256" key="5">
    <source>
        <dbReference type="ARBA" id="ARBA00022679"/>
    </source>
</evidence>
<dbReference type="GO" id="GO:0031177">
    <property type="term" value="F:phosphopantetheine binding"/>
    <property type="evidence" value="ECO:0007669"/>
    <property type="project" value="InterPro"/>
</dbReference>
<dbReference type="Pfam" id="PF00109">
    <property type="entry name" value="ketoacyl-synt"/>
    <property type="match status" value="1"/>
</dbReference>
<dbReference type="Pfam" id="PF14765">
    <property type="entry name" value="PS-DH"/>
    <property type="match status" value="1"/>
</dbReference>
<keyword evidence="6" id="KW-0677">Repeat</keyword>
<keyword evidence="8" id="KW-0511">Multifunctional enzyme</keyword>
<dbReference type="RefSeq" id="WP_189787801.1">
    <property type="nucleotide sequence ID" value="NZ_BNAT01000053.1"/>
</dbReference>
<dbReference type="SUPFAM" id="SSF52151">
    <property type="entry name" value="FabD/lysophospholipase-like"/>
    <property type="match status" value="1"/>
</dbReference>
<evidence type="ECO:0000256" key="4">
    <source>
        <dbReference type="ARBA" id="ARBA00022553"/>
    </source>
</evidence>
<dbReference type="InterPro" id="IPR045851">
    <property type="entry name" value="AMP-bd_C_sf"/>
</dbReference>
<feature type="active site" description="Proton donor; for dehydratase activity" evidence="10">
    <location>
        <position position="1795"/>
    </location>
</feature>
<dbReference type="InterPro" id="IPR016035">
    <property type="entry name" value="Acyl_Trfase/lysoPLipase"/>
</dbReference>
<feature type="region of interest" description="Disordered" evidence="11">
    <location>
        <begin position="1680"/>
        <end position="1704"/>
    </location>
</feature>
<dbReference type="InterPro" id="IPR000873">
    <property type="entry name" value="AMP-dep_synth/lig_dom"/>
</dbReference>
<comment type="cofactor">
    <cofactor evidence="1">
        <name>pantetheine 4'-phosphate</name>
        <dbReference type="ChEBI" id="CHEBI:47942"/>
    </cofactor>
</comment>
<dbReference type="InterPro" id="IPR014031">
    <property type="entry name" value="Ketoacyl_synth_C"/>
</dbReference>
<dbReference type="PROSITE" id="PS00012">
    <property type="entry name" value="PHOSPHOPANTETHEINE"/>
    <property type="match status" value="1"/>
</dbReference>
<dbReference type="SMART" id="SM00827">
    <property type="entry name" value="PKS_AT"/>
    <property type="match status" value="1"/>
</dbReference>
<dbReference type="Proteomes" id="UP000603227">
    <property type="component" value="Unassembled WGS sequence"/>
</dbReference>
<dbReference type="Pfam" id="PF13193">
    <property type="entry name" value="AMP-binding_C"/>
    <property type="match status" value="1"/>
</dbReference>
<evidence type="ECO:0000256" key="7">
    <source>
        <dbReference type="ARBA" id="ARBA00023194"/>
    </source>
</evidence>
<dbReference type="InterPro" id="IPR049551">
    <property type="entry name" value="PKS_DH_C"/>
</dbReference>
<name>A0A918ZNF9_9ACTN</name>
<dbReference type="InterPro" id="IPR032821">
    <property type="entry name" value="PKS_assoc"/>
</dbReference>
<dbReference type="InterPro" id="IPR018201">
    <property type="entry name" value="Ketoacyl_synth_AS"/>
</dbReference>
<dbReference type="SMART" id="SM00824">
    <property type="entry name" value="PKS_TE"/>
    <property type="match status" value="1"/>
</dbReference>
<dbReference type="InterPro" id="IPR057326">
    <property type="entry name" value="KR_dom"/>
</dbReference>
<evidence type="ECO:0000256" key="6">
    <source>
        <dbReference type="ARBA" id="ARBA00022737"/>
    </source>
</evidence>
<feature type="domain" description="PKS/mFAS DH" evidence="14">
    <location>
        <begin position="1591"/>
        <end position="1876"/>
    </location>
</feature>
<dbReference type="InterPro" id="IPR014030">
    <property type="entry name" value="Ketoacyl_synth_N"/>
</dbReference>
<dbReference type="PROSITE" id="PS00606">
    <property type="entry name" value="KS3_1"/>
    <property type="match status" value="1"/>
</dbReference>
<dbReference type="InterPro" id="IPR020841">
    <property type="entry name" value="PKS_Beta-ketoAc_synthase_dom"/>
</dbReference>
<dbReference type="Gene3D" id="3.40.47.10">
    <property type="match status" value="1"/>
</dbReference>
<comment type="caution">
    <text evidence="15">The sequence shown here is derived from an EMBL/GenBank/DDBJ whole genome shotgun (WGS) entry which is preliminary data.</text>
</comment>
<keyword evidence="3" id="KW-0596">Phosphopantetheine</keyword>
<dbReference type="Gene3D" id="3.40.50.1820">
    <property type="entry name" value="alpha/beta hydrolase"/>
    <property type="match status" value="1"/>
</dbReference>
<dbReference type="InterPro" id="IPR016039">
    <property type="entry name" value="Thiolase-like"/>
</dbReference>
<sequence length="2761" mass="290117">MEHDELIRPLPELLKAHAAAAPSRVAFADDVRGVTYAELERRTGLLAAYLARTGLARGDRVAICLGNRVEMVESVLAVLRAGAIGVPLNPRSSDAELAHFLQDSGASVVVTDSAQLARLHRLAAPGEARPRVLLTGTGPVPVDAPEGTVLFRAVAEGDGAPADPMAPAPRDDLGLDEPAWMLYTSGTTHRPKGVLSTQRAALWSVAACYAPIFGLSAEDRLLWPLPLFHSFGHSLVILGVTAVGASARITGELLPPDGLWRELRAPHESLGGPFTVLAGVPATYHRLVAAAAEDSSVASPPPSMRTCLVAGAPSSPELRRAVEEALGAPLLDAYGSTETCGMIAVNRPDGPRVDGSCGPPVPGVDVRVVDPRSGNDVGDGAEGEIWVRGPGLMTGYHNRPEATEAALRDGWYRTGDLGRRVAHGHLILTGRVSELINRGGENIHPTEVEQALLHSPGVTDAVVVGRAHEVLGEVPVAFVVPGAEGVDPQRVLAACRTRLAEYKLPVEIHEIAAVPRTASGKIARHAVVLPEPSRPVAGPTTTTTADEGALRGRLLSLPPEGRERALREAVLAETAEVCGGVPYERLDAESPFTDLGLTSAGAVALIERLGAATGLRLPSTLVYDRPTPAELARYVHSTLFGTMPDAGLRAGAAGSTDDDDPVVIVAMGCRYPGDVHSPEDLWRLVSEGRDATSGFPTDRGWDLSALHDPDPDRPGTSYTNRGGFLHRAAEFDAGLFGISPREALAMDPQQRLLLETSWEVWERAGIDPAALRESDTGVFVGVMHGDYSARLDRSDLEAHLGLGSAGSLASGRISYVYGLRGPSITLDTACSSSLVALHWAARALRSGECALALAGGVTVMATPKPFTAFSRLRGLSPDGRCKSFAASADGTAWAEGAGLVLLERLSDARRGGHPVLAVLRGSAVNSDGASNGLTAPNGQAQQRLITWALTEAGLHPDEVDAVEAHGTGTTLGDPIEAAALLATYGQGRTPERPPLWLGSVKSNLGHTQAAAGVAGVIKMVQAMRHGELPRTLHSETPSPHVDWASGRVELLTAARPWPSTAARPRRAGVSAFGIGGTNAHVILEEAPQPPSGTAPPPPSRTAPPPPSRTAPPPPSRTAPPPPSGTAPQATALSMPWLLSGADEDALRAQARRLAEHLVARPELSSADVGSSLAVSRSALTHRAMVPTGDRARMLASLEALAGGTGSVGIERAVADPGLRTAFLFTGQGAQRARMGAGLRAAFPAFATAYDDVCRALDGRLERPLDVALSAEPGSPEAALLDRTDFTQAGLFAFEVALFRLLESWGVRADFLAGHSVGELTAAHVAGVLGLADAATLVAARGRLMHALPEGGAMVALHAMEEEVRAAVTEAGPQVAIASVNGPRSVVISGVRDAVLAVAAGFEARGRRTVRLAVGHAFHSPLMEPMLDDFRRVAEGLTFRPPRIPVISTVTGRPADAEELCSPEYWVRHVRVPVRFADAVRWLGGSGVSAFLEIGPRPALIGAAEECVTGDPDDGPGPLFAAASREGERESETLLSAVARLHVRGVRVDWPVVCADTGTRRVDLPTYAFQRQRYWLDGQRHLGGPTADPHSHPLLGPAFTVPDTDRTVFSGRLSPTTHPWLTDHVIGGSVLVPATVFVELAVRAGDETGCGTLDELVILAPLALPAATGVHLRVVVGPADGSGRRPVDIHSRPETPVDDDTEPTWTRHATGQLVDGAARASTPEPDTGLTVWPPQGATEVDLTDAYDTLAEDGLAYGPAFRGVRAAWRRGDELFAEVRLPEAAGAARFGIHPALLDAAAHAPLLMGAGAAGPEADSIRVPFSWNGMRLYASGASEVRVRVAPAGPDRVALTLADPAGRPVARVDSLTTRELPAEAAESAHDVVRRGLLRLDWEAVEPSLGHEHHAESGRRWELVGPDELNLRESLSALTETVTRDPDTVVVTAVGPATHDDPPAAVRLLTDRVLRTLQDWQDDPRTPGSRLVVVTRDATAPEPDLAGAAVWGLVRAAQAELPGRVVLVDVDGQPESLRLLPVALTTGDPQLRVATGQLAAPRLAATDGRRPASGTFDPLRTVLITGGTGALGAELARHLVTSYGVRHLLLTSRRGPEAPGAEELRITLEELGAEVGIVACDTADRAALAEVVKGCRPEPGAVVHAAGVLDDGVLAALTPERMAAVLRPKVDTAWHLHELTRDLELSAFVLFSSASGLLGRAGQANYAAANSFLDALAHHRTAQGLPAISLAWGPWEHGGGMAAPHLREQPRSPETGGDLLRALSTEQGMALFDAAMREGVPVAAPILVDRAALRAAQSPRPLPPLMRGPVRRRRPVAEAGQTAVGSGPGQQPGEPELLEPGAWRQVLAELPAARREGALAELMREDVAAVLGYPSADALPVGKTFDELGFDSLMAVQIRNRLSLALRLRLSAAVIFEHNTADGLARHVLGLLDLPQSTTAEDSTAEHAPESLGSIDESTPRTLSSLYRRLCEAGHVVAAMHMLVSASWAVPTFGAADSRRHALPPLRRAEGAGDAPVVVIVNGFHPAFPGGTAARFHDCFRGDREVLELRHPGIGEGTAVAVDRETLARTHAETVLRHVGDRPFVVVGSSTGGAVAHVLTRRLEALGSAPVGQVLLDTYLVHQGNFGTDWLLALPATLIPHLAEGPSTGDNDHAVAAMGAYTRMFLDWDPEPVATPTLLVRATRPTPEMAAGADGDAWRTSWPLPHDAVDVPGDHFSLQGEHAPATVTAIRTWLASLGHQDSPSPLSAQGDQ</sequence>
<dbReference type="PROSITE" id="PS52004">
    <property type="entry name" value="KS3_2"/>
    <property type="match status" value="1"/>
</dbReference>
<feature type="region of interest" description="C-terminal hotdog fold" evidence="10">
    <location>
        <begin position="1736"/>
        <end position="1876"/>
    </location>
</feature>
<dbReference type="Pfam" id="PF02801">
    <property type="entry name" value="Ketoacyl-synt_C"/>
    <property type="match status" value="1"/>
</dbReference>
<dbReference type="InterPro" id="IPR042104">
    <property type="entry name" value="PKS_dehydratase_sf"/>
</dbReference>
<dbReference type="InterPro" id="IPR049900">
    <property type="entry name" value="PKS_mFAS_DH"/>
</dbReference>
<dbReference type="Gene3D" id="3.40.50.720">
    <property type="entry name" value="NAD(P)-binding Rossmann-like Domain"/>
    <property type="match status" value="1"/>
</dbReference>
<dbReference type="CDD" id="cd08956">
    <property type="entry name" value="KR_3_FAS_SDR_x"/>
    <property type="match status" value="1"/>
</dbReference>
<organism evidence="15 16">
    <name type="scientific">Streptomyces capitiformicae</name>
    <dbReference type="NCBI Taxonomy" id="2014920"/>
    <lineage>
        <taxon>Bacteria</taxon>
        <taxon>Bacillati</taxon>
        <taxon>Actinomycetota</taxon>
        <taxon>Actinomycetes</taxon>
        <taxon>Kitasatosporales</taxon>
        <taxon>Streptomycetaceae</taxon>
        <taxon>Streptomyces</taxon>
    </lineage>
</organism>
<dbReference type="InterPro" id="IPR036736">
    <property type="entry name" value="ACP-like_sf"/>
</dbReference>
<dbReference type="FunFam" id="3.40.47.10:FF:000019">
    <property type="entry name" value="Polyketide synthase type I"/>
    <property type="match status" value="1"/>
</dbReference>
<dbReference type="InterPro" id="IPR055123">
    <property type="entry name" value="SpnB-like_Rossmann"/>
</dbReference>
<dbReference type="GO" id="GO:0004312">
    <property type="term" value="F:fatty acid synthase activity"/>
    <property type="evidence" value="ECO:0007669"/>
    <property type="project" value="TreeGrafter"/>
</dbReference>
<dbReference type="InterPro" id="IPR006162">
    <property type="entry name" value="Ppantetheine_attach_site"/>
</dbReference>
<feature type="active site" description="Proton acceptor; for dehydratase activity" evidence="10">
    <location>
        <position position="1623"/>
    </location>
</feature>
<reference evidence="15" key="1">
    <citation type="journal article" date="2014" name="Int. J. Syst. Evol. Microbiol.">
        <title>Complete genome sequence of Corynebacterium casei LMG S-19264T (=DSM 44701T), isolated from a smear-ripened cheese.</title>
        <authorList>
            <consortium name="US DOE Joint Genome Institute (JGI-PGF)"/>
            <person name="Walter F."/>
            <person name="Albersmeier A."/>
            <person name="Kalinowski J."/>
            <person name="Ruckert C."/>
        </authorList>
    </citation>
    <scope>NUCLEOTIDE SEQUENCE</scope>
    <source>
        <strain evidence="15">CGMCC 4.7403</strain>
    </source>
</reference>
<dbReference type="PROSITE" id="PS50075">
    <property type="entry name" value="CARRIER"/>
    <property type="match status" value="2"/>
</dbReference>
<dbReference type="SMART" id="SM00826">
    <property type="entry name" value="PKS_DH"/>
    <property type="match status" value="1"/>
</dbReference>
<dbReference type="InterPro" id="IPR001031">
    <property type="entry name" value="Thioesterase"/>
</dbReference>
<dbReference type="Gene3D" id="3.40.50.12780">
    <property type="entry name" value="N-terminal domain of ligase-like"/>
    <property type="match status" value="1"/>
</dbReference>
<dbReference type="Pfam" id="PF00550">
    <property type="entry name" value="PP-binding"/>
    <property type="match status" value="2"/>
</dbReference>
<feature type="compositionally biased region" description="Pro residues" evidence="11">
    <location>
        <begin position="1087"/>
        <end position="1124"/>
    </location>
</feature>
<dbReference type="Pfam" id="PF16197">
    <property type="entry name" value="KAsynt_C_assoc"/>
    <property type="match status" value="1"/>
</dbReference>
<dbReference type="InterPro" id="IPR029058">
    <property type="entry name" value="AB_hydrolase_fold"/>
</dbReference>
<evidence type="ECO:0000313" key="16">
    <source>
        <dbReference type="Proteomes" id="UP000603227"/>
    </source>
</evidence>
<dbReference type="EMBL" id="BNAT01000053">
    <property type="protein sequence ID" value="GHE61891.1"/>
    <property type="molecule type" value="Genomic_DNA"/>
</dbReference>
<evidence type="ECO:0000256" key="8">
    <source>
        <dbReference type="ARBA" id="ARBA00023268"/>
    </source>
</evidence>
<evidence type="ECO:0000256" key="3">
    <source>
        <dbReference type="ARBA" id="ARBA00022450"/>
    </source>
</evidence>
<feature type="region of interest" description="Disordered" evidence="11">
    <location>
        <begin position="2308"/>
        <end position="2346"/>
    </location>
</feature>
<keyword evidence="5" id="KW-0808">Transferase</keyword>
<evidence type="ECO:0000256" key="11">
    <source>
        <dbReference type="SAM" id="MobiDB-lite"/>
    </source>
</evidence>
<evidence type="ECO:0000259" key="12">
    <source>
        <dbReference type="PROSITE" id="PS50075"/>
    </source>
</evidence>
<feature type="domain" description="Carrier" evidence="12">
    <location>
        <begin position="557"/>
        <end position="639"/>
    </location>
</feature>
<dbReference type="Pfam" id="PF22953">
    <property type="entry name" value="SpnB_Rossmann"/>
    <property type="match status" value="1"/>
</dbReference>
<dbReference type="InterPro" id="IPR016036">
    <property type="entry name" value="Malonyl_transacylase_ACP-bd"/>
</dbReference>
<proteinExistence type="predicted"/>
<dbReference type="PANTHER" id="PTHR43775:SF51">
    <property type="entry name" value="INACTIVE PHENOLPHTHIOCEROL SYNTHESIS POLYKETIDE SYNTHASE TYPE I PKS1-RELATED"/>
    <property type="match status" value="1"/>
</dbReference>
<dbReference type="SUPFAM" id="SSF47336">
    <property type="entry name" value="ACP-like"/>
    <property type="match status" value="1"/>
</dbReference>
<dbReference type="GO" id="GO:0004315">
    <property type="term" value="F:3-oxoacyl-[acyl-carrier-protein] synthase activity"/>
    <property type="evidence" value="ECO:0007669"/>
    <property type="project" value="InterPro"/>
</dbReference>
<dbReference type="Gene3D" id="3.30.300.30">
    <property type="match status" value="1"/>
</dbReference>
<evidence type="ECO:0000256" key="2">
    <source>
        <dbReference type="ARBA" id="ARBA00004792"/>
    </source>
</evidence>
<feature type="compositionally biased region" description="Basic and acidic residues" evidence="11">
    <location>
        <begin position="1681"/>
        <end position="1694"/>
    </location>
</feature>
<feature type="domain" description="Carrier" evidence="12">
    <location>
        <begin position="2366"/>
        <end position="2441"/>
    </location>
</feature>
<dbReference type="SUPFAM" id="SSF53474">
    <property type="entry name" value="alpha/beta-Hydrolases"/>
    <property type="match status" value="1"/>
</dbReference>
<dbReference type="SMART" id="SM01294">
    <property type="entry name" value="PKS_PP_betabranch"/>
    <property type="match status" value="1"/>
</dbReference>
<dbReference type="Gene3D" id="3.10.129.110">
    <property type="entry name" value="Polyketide synthase dehydratase"/>
    <property type="match status" value="1"/>
</dbReference>
<dbReference type="Gene3D" id="3.40.366.10">
    <property type="entry name" value="Malonyl-Coenzyme A Acyl Carrier Protein, domain 2"/>
    <property type="match status" value="1"/>
</dbReference>
<gene>
    <name evidence="15" type="ORF">GCM10017771_85230</name>
</gene>
<feature type="region of interest" description="Disordered" evidence="11">
    <location>
        <begin position="1085"/>
        <end position="1129"/>
    </location>
</feature>
<dbReference type="Gene3D" id="1.10.1200.10">
    <property type="entry name" value="ACP-like"/>
    <property type="match status" value="2"/>
</dbReference>
<evidence type="ECO:0000256" key="1">
    <source>
        <dbReference type="ARBA" id="ARBA00001957"/>
    </source>
</evidence>
<evidence type="ECO:0000256" key="9">
    <source>
        <dbReference type="ARBA" id="ARBA00023315"/>
    </source>
</evidence>
<dbReference type="InterPro" id="IPR020806">
    <property type="entry name" value="PKS_PP-bd"/>
</dbReference>